<accession>A0A4Y2IFC3</accession>
<dbReference type="OrthoDB" id="6435319at2759"/>
<feature type="domain" description="Nose resistant-to-fluoxetine protein N-terminal" evidence="1">
    <location>
        <begin position="41"/>
        <end position="150"/>
    </location>
</feature>
<evidence type="ECO:0000259" key="1">
    <source>
        <dbReference type="SMART" id="SM00703"/>
    </source>
</evidence>
<comment type="caution">
    <text evidence="2">The sequence shown here is derived from an EMBL/GenBank/DDBJ whole genome shotgun (WGS) entry which is preliminary data.</text>
</comment>
<evidence type="ECO:0000313" key="2">
    <source>
        <dbReference type="EMBL" id="GBM76421.1"/>
    </source>
</evidence>
<organism evidence="2 3">
    <name type="scientific">Araneus ventricosus</name>
    <name type="common">Orbweaver spider</name>
    <name type="synonym">Epeira ventricosa</name>
    <dbReference type="NCBI Taxonomy" id="182803"/>
    <lineage>
        <taxon>Eukaryota</taxon>
        <taxon>Metazoa</taxon>
        <taxon>Ecdysozoa</taxon>
        <taxon>Arthropoda</taxon>
        <taxon>Chelicerata</taxon>
        <taxon>Arachnida</taxon>
        <taxon>Araneae</taxon>
        <taxon>Araneomorphae</taxon>
        <taxon>Entelegynae</taxon>
        <taxon>Araneoidea</taxon>
        <taxon>Araneidae</taxon>
        <taxon>Araneus</taxon>
    </lineage>
</organism>
<dbReference type="Pfam" id="PF20146">
    <property type="entry name" value="NRF"/>
    <property type="match status" value="1"/>
</dbReference>
<dbReference type="Proteomes" id="UP000499080">
    <property type="component" value="Unassembled WGS sequence"/>
</dbReference>
<dbReference type="InterPro" id="IPR006621">
    <property type="entry name" value="Nose-resist-to-fluoxetine_N"/>
</dbReference>
<keyword evidence="3" id="KW-1185">Reference proteome</keyword>
<reference evidence="2 3" key="1">
    <citation type="journal article" date="2019" name="Sci. Rep.">
        <title>Orb-weaving spider Araneus ventricosus genome elucidates the spidroin gene catalogue.</title>
        <authorList>
            <person name="Kono N."/>
            <person name="Nakamura H."/>
            <person name="Ohtoshi R."/>
            <person name="Moran D.A.P."/>
            <person name="Shinohara A."/>
            <person name="Yoshida Y."/>
            <person name="Fujiwara M."/>
            <person name="Mori M."/>
            <person name="Tomita M."/>
            <person name="Arakawa K."/>
        </authorList>
    </citation>
    <scope>NUCLEOTIDE SEQUENCE [LARGE SCALE GENOMIC DNA]</scope>
</reference>
<dbReference type="AlphaFoldDB" id="A0A4Y2IFC3"/>
<protein>
    <recommendedName>
        <fullName evidence="1">Nose resistant-to-fluoxetine protein N-terminal domain-containing protein</fullName>
    </recommendedName>
</protein>
<gene>
    <name evidence="2" type="ORF">AVEN_244792_1</name>
</gene>
<dbReference type="SMART" id="SM00703">
    <property type="entry name" value="NRF"/>
    <property type="match status" value="1"/>
</dbReference>
<name>A0A4Y2IFC3_ARAVE</name>
<proteinExistence type="predicted"/>
<sequence length="170" mass="19024">MKTEAVCVQNADCTETPQSVAFAAEMLSHIENEHDFLNRIIFSDEATFQVLSNEVSKYSGFQNSSSFHFAVLDASGRLPEGFLQGTLTSLGNYQECVEIRVNESRVNMKGQYCTVIMTPPLPDWKPFTSMHVTVPEMFNISAPDSVSCLSFLIFALIQKLSIRWPQAISE</sequence>
<evidence type="ECO:0000313" key="3">
    <source>
        <dbReference type="Proteomes" id="UP000499080"/>
    </source>
</evidence>
<dbReference type="EMBL" id="BGPR01002619">
    <property type="protein sequence ID" value="GBM76421.1"/>
    <property type="molecule type" value="Genomic_DNA"/>
</dbReference>